<gene>
    <name evidence="2" type="ORF">LTR78_007226</name>
</gene>
<protein>
    <submittedName>
        <fullName evidence="2">Uncharacterized protein</fullName>
    </submittedName>
</protein>
<dbReference type="Proteomes" id="UP001274830">
    <property type="component" value="Unassembled WGS sequence"/>
</dbReference>
<feature type="region of interest" description="Disordered" evidence="1">
    <location>
        <begin position="182"/>
        <end position="202"/>
    </location>
</feature>
<feature type="region of interest" description="Disordered" evidence="1">
    <location>
        <begin position="365"/>
        <end position="384"/>
    </location>
</feature>
<name>A0AAE1BYP7_9PEZI</name>
<evidence type="ECO:0000313" key="2">
    <source>
        <dbReference type="EMBL" id="KAK3672873.1"/>
    </source>
</evidence>
<accession>A0AAE1BYP7</accession>
<dbReference type="EMBL" id="JAUTXT010000029">
    <property type="protein sequence ID" value="KAK3672873.1"/>
    <property type="molecule type" value="Genomic_DNA"/>
</dbReference>
<comment type="caution">
    <text evidence="2">The sequence shown here is derived from an EMBL/GenBank/DDBJ whole genome shotgun (WGS) entry which is preliminary data.</text>
</comment>
<organism evidence="2 3">
    <name type="scientific">Recurvomyces mirabilis</name>
    <dbReference type="NCBI Taxonomy" id="574656"/>
    <lineage>
        <taxon>Eukaryota</taxon>
        <taxon>Fungi</taxon>
        <taxon>Dikarya</taxon>
        <taxon>Ascomycota</taxon>
        <taxon>Pezizomycotina</taxon>
        <taxon>Dothideomycetes</taxon>
        <taxon>Dothideomycetidae</taxon>
        <taxon>Mycosphaerellales</taxon>
        <taxon>Teratosphaeriaceae</taxon>
        <taxon>Recurvomyces</taxon>
    </lineage>
</organism>
<dbReference type="AlphaFoldDB" id="A0AAE1BYP7"/>
<evidence type="ECO:0000256" key="1">
    <source>
        <dbReference type="SAM" id="MobiDB-lite"/>
    </source>
</evidence>
<evidence type="ECO:0000313" key="3">
    <source>
        <dbReference type="Proteomes" id="UP001274830"/>
    </source>
</evidence>
<keyword evidence="3" id="KW-1185">Reference proteome</keyword>
<feature type="region of interest" description="Disordered" evidence="1">
    <location>
        <begin position="222"/>
        <end position="256"/>
    </location>
</feature>
<sequence length="384" mass="42353">MSSTSKVDLNAITEQLLSIIKTCAESNNIKETLQTLPEQEGVKDISDGEHIKGLRTQILANAEILLPILVPESVGESLIDGRIVRTLPPIQVITANAENRFGLIEIHASVTFGDLAVGRKSALMFISDGFPTVTEAFRELLAVSGRLITKHYTSDSTYALGAPEKIEGGGYFTTNKLGQDVNEESSYHDKQPTGPTKTGYKRNLTGARKAHLLSVEPNASFSFPSDDGSSASPASTTEDDSPILNTFPVGSHSPDSSTFPISDDRFFHTHVRTNSVSSITANAGACYPKDVNSTYKKMRYFENLNGPCNNINTDCRYENMNSRKPSKPECRPDYIDDFLSPKTEEYTIVHSPAPREYTDEFHAQYERDGRHDDSYSGRHSALDW</sequence>
<reference evidence="2" key="1">
    <citation type="submission" date="2023-07" db="EMBL/GenBank/DDBJ databases">
        <title>Black Yeasts Isolated from many extreme environments.</title>
        <authorList>
            <person name="Coleine C."/>
            <person name="Stajich J.E."/>
            <person name="Selbmann L."/>
        </authorList>
    </citation>
    <scope>NUCLEOTIDE SEQUENCE</scope>
    <source>
        <strain evidence="2">CCFEE 5485</strain>
    </source>
</reference>
<feature type="compositionally biased region" description="Low complexity" evidence="1">
    <location>
        <begin position="222"/>
        <end position="235"/>
    </location>
</feature>
<proteinExistence type="predicted"/>